<keyword evidence="4" id="KW-0548">Nucleotidyltransferase</keyword>
<reference evidence="11" key="1">
    <citation type="journal article" date="2015" name="PeerJ">
        <title>First genomic representation of candidate bacterial phylum KSB3 points to enhanced environmental sensing as a trigger of wastewater bulking.</title>
        <authorList>
            <person name="Sekiguchi Y."/>
            <person name="Ohashi A."/>
            <person name="Parks D.H."/>
            <person name="Yamauchi T."/>
            <person name="Tyson G.W."/>
            <person name="Hugenholtz P."/>
        </authorList>
    </citation>
    <scope>NUCLEOTIDE SEQUENCE [LARGE SCALE GENOMIC DNA]</scope>
</reference>
<evidence type="ECO:0000256" key="3">
    <source>
        <dbReference type="ARBA" id="ARBA00022679"/>
    </source>
</evidence>
<organism evidence="11">
    <name type="scientific">Vecturithrix granuli</name>
    <dbReference type="NCBI Taxonomy" id="1499967"/>
    <lineage>
        <taxon>Bacteria</taxon>
        <taxon>Candidatus Moduliflexota</taxon>
        <taxon>Candidatus Vecturitrichia</taxon>
        <taxon>Candidatus Vecturitrichales</taxon>
        <taxon>Candidatus Vecturitrichaceae</taxon>
        <taxon>Candidatus Vecturithrix</taxon>
    </lineage>
</organism>
<keyword evidence="2" id="KW-1277">Toxin-antitoxin system</keyword>
<dbReference type="Proteomes" id="UP000030661">
    <property type="component" value="Unassembled WGS sequence"/>
</dbReference>
<protein>
    <submittedName>
        <fullName evidence="11">DNA polymerase, beta domain protein region</fullName>
    </submittedName>
</protein>
<dbReference type="GO" id="GO:0005524">
    <property type="term" value="F:ATP binding"/>
    <property type="evidence" value="ECO:0007669"/>
    <property type="project" value="UniProtKB-KW"/>
</dbReference>
<evidence type="ECO:0000256" key="6">
    <source>
        <dbReference type="ARBA" id="ARBA00022741"/>
    </source>
</evidence>
<name>A0A0S6W9G9_VECG1</name>
<dbReference type="EMBL" id="DF820463">
    <property type="protein sequence ID" value="GAK55083.1"/>
    <property type="molecule type" value="Genomic_DNA"/>
</dbReference>
<gene>
    <name evidence="11" type="ORF">U27_01914</name>
</gene>
<dbReference type="eggNOG" id="COG1669">
    <property type="taxonomic scope" value="Bacteria"/>
</dbReference>
<evidence type="ECO:0000256" key="5">
    <source>
        <dbReference type="ARBA" id="ARBA00022723"/>
    </source>
</evidence>
<evidence type="ECO:0000256" key="4">
    <source>
        <dbReference type="ARBA" id="ARBA00022695"/>
    </source>
</evidence>
<proteinExistence type="inferred from homology"/>
<dbReference type="SUPFAM" id="SSF81301">
    <property type="entry name" value="Nucleotidyltransferase"/>
    <property type="match status" value="1"/>
</dbReference>
<keyword evidence="5" id="KW-0479">Metal-binding</keyword>
<evidence type="ECO:0000256" key="8">
    <source>
        <dbReference type="ARBA" id="ARBA00022842"/>
    </source>
</evidence>
<evidence type="ECO:0000313" key="12">
    <source>
        <dbReference type="Proteomes" id="UP000030661"/>
    </source>
</evidence>
<dbReference type="GO" id="GO:0016779">
    <property type="term" value="F:nucleotidyltransferase activity"/>
    <property type="evidence" value="ECO:0007669"/>
    <property type="project" value="UniProtKB-KW"/>
</dbReference>
<dbReference type="InterPro" id="IPR002934">
    <property type="entry name" value="Polymerase_NTP_transf_dom"/>
</dbReference>
<sequence>MTIAEIIRILQSAKLDSLRQYKADLKGIFGSYSREEQRKDSDVDILVEFQPGATLFDLSGLRDFLEQKLKIKVDIVSSRALKEETKPFIHHDLMPI</sequence>
<keyword evidence="6" id="KW-0547">Nucleotide-binding</keyword>
<evidence type="ECO:0000313" key="11">
    <source>
        <dbReference type="EMBL" id="GAK55083.1"/>
    </source>
</evidence>
<dbReference type="Gene3D" id="3.30.460.10">
    <property type="entry name" value="Beta Polymerase, domain 2"/>
    <property type="match status" value="1"/>
</dbReference>
<dbReference type="InterPro" id="IPR052038">
    <property type="entry name" value="Type-VII_TA_antitoxin"/>
</dbReference>
<dbReference type="InterPro" id="IPR043519">
    <property type="entry name" value="NT_sf"/>
</dbReference>
<dbReference type="GO" id="GO:0046872">
    <property type="term" value="F:metal ion binding"/>
    <property type="evidence" value="ECO:0007669"/>
    <property type="project" value="UniProtKB-KW"/>
</dbReference>
<keyword evidence="7" id="KW-0067">ATP-binding</keyword>
<dbReference type="PANTHER" id="PTHR33571">
    <property type="entry name" value="SSL8005 PROTEIN"/>
    <property type="match status" value="1"/>
</dbReference>
<comment type="similarity">
    <text evidence="9">Belongs to the MntA antitoxin family.</text>
</comment>
<evidence type="ECO:0000256" key="9">
    <source>
        <dbReference type="ARBA" id="ARBA00038276"/>
    </source>
</evidence>
<dbReference type="PANTHER" id="PTHR33571:SF12">
    <property type="entry name" value="BSL3053 PROTEIN"/>
    <property type="match status" value="1"/>
</dbReference>
<evidence type="ECO:0000256" key="1">
    <source>
        <dbReference type="ARBA" id="ARBA00001946"/>
    </source>
</evidence>
<dbReference type="AlphaFoldDB" id="A0A0S6W9G9"/>
<evidence type="ECO:0000256" key="7">
    <source>
        <dbReference type="ARBA" id="ARBA00022840"/>
    </source>
</evidence>
<feature type="domain" description="Polymerase nucleotidyl transferase" evidence="10">
    <location>
        <begin position="28"/>
        <end position="82"/>
    </location>
</feature>
<keyword evidence="8" id="KW-0460">Magnesium</keyword>
<accession>A0A0S6W9G9</accession>
<comment type="cofactor">
    <cofactor evidence="1">
        <name>Mg(2+)</name>
        <dbReference type="ChEBI" id="CHEBI:18420"/>
    </cofactor>
</comment>
<keyword evidence="3" id="KW-0808">Transferase</keyword>
<keyword evidence="12" id="KW-1185">Reference proteome</keyword>
<evidence type="ECO:0000256" key="2">
    <source>
        <dbReference type="ARBA" id="ARBA00022649"/>
    </source>
</evidence>
<evidence type="ECO:0000259" key="10">
    <source>
        <dbReference type="Pfam" id="PF01909"/>
    </source>
</evidence>
<dbReference type="STRING" id="1499967.U27_01914"/>
<dbReference type="CDD" id="cd05403">
    <property type="entry name" value="NT_KNTase_like"/>
    <property type="match status" value="1"/>
</dbReference>
<dbReference type="HOGENOM" id="CLU_130257_10_0_0"/>
<dbReference type="Pfam" id="PF01909">
    <property type="entry name" value="NTP_transf_2"/>
    <property type="match status" value="1"/>
</dbReference>